<accession>A0A3N0J0P8</accession>
<dbReference type="Pfam" id="PF00196">
    <property type="entry name" value="GerE"/>
    <property type="match status" value="1"/>
</dbReference>
<feature type="transmembrane region" description="Helical" evidence="4">
    <location>
        <begin position="357"/>
        <end position="377"/>
    </location>
</feature>
<gene>
    <name evidence="6" type="ORF">C1876_00800</name>
    <name evidence="7" type="ORF">DMP09_02795</name>
</gene>
<feature type="transmembrane region" description="Helical" evidence="4">
    <location>
        <begin position="267"/>
        <end position="288"/>
    </location>
</feature>
<feature type="transmembrane region" description="Helical" evidence="4">
    <location>
        <begin position="77"/>
        <end position="95"/>
    </location>
</feature>
<keyword evidence="1" id="KW-0805">Transcription regulation</keyword>
<feature type="transmembrane region" description="Helical" evidence="4">
    <location>
        <begin position="295"/>
        <end position="319"/>
    </location>
</feature>
<protein>
    <submittedName>
        <fullName evidence="7">DNA-binding response regulator</fullName>
    </submittedName>
</protein>
<evidence type="ECO:0000256" key="2">
    <source>
        <dbReference type="ARBA" id="ARBA00023125"/>
    </source>
</evidence>
<dbReference type="PANTHER" id="PTHR44688:SF16">
    <property type="entry name" value="DNA-BINDING TRANSCRIPTIONAL ACTIVATOR DEVR_DOSR"/>
    <property type="match status" value="1"/>
</dbReference>
<dbReference type="SUPFAM" id="SSF46894">
    <property type="entry name" value="C-terminal effector domain of the bipartite response regulators"/>
    <property type="match status" value="1"/>
</dbReference>
<evidence type="ECO:0000259" key="5">
    <source>
        <dbReference type="PROSITE" id="PS50043"/>
    </source>
</evidence>
<keyword evidence="4" id="KW-0472">Membrane</keyword>
<dbReference type="Gene3D" id="1.10.10.10">
    <property type="entry name" value="Winged helix-like DNA-binding domain superfamily/Winged helix DNA-binding domain"/>
    <property type="match status" value="1"/>
</dbReference>
<sequence length="508" mass="53624">MPAPFSLVLTGEGGAATMVYCKAMEGNQGKHTLGKADVVSLTGMALFWFSVHVSPYYPFSLSPLFDGANVGAVSAQHLVYSLMLVLFLVVIIALRGRMERLDGHLPVIRGIAGAAGLAGSAMLFCSPLFGTFSEGASGVAISLVALYVAVFSVSWLAQASAQCVARSVMFVCVSYCLFSLAWSLLLIVGNGALALFSCVCPALSALCLARSPRRAYREPASFRISSLKVLPWGVLALCAVFIYFGVIAVRAFTIMGTGVSSAGSLGLMPQLVTAFAGLAITGFLAVLFARKGMTFSNVVTAIAALTLVYMGALLMVTLGDPAGDGVLVSKRILVAAEHGVEVLFAATLVYEAARRRLSAPLVFGLFGVFVLAVPQFIALDVMYRSGVLGLLAELPLVTPVAATGAFVAAAVGIGVLVSFSRRMATQVEAQGDNWQENLCRQATAAFDVTQRELDVVVYTYRGYSAKKIAEALIVSESTVKAHLSHVYRKLGIHSKQDLIALIDGYRAQ</sequence>
<evidence type="ECO:0000256" key="4">
    <source>
        <dbReference type="SAM" id="Phobius"/>
    </source>
</evidence>
<feature type="transmembrane region" description="Helical" evidence="4">
    <location>
        <begin position="397"/>
        <end position="419"/>
    </location>
</feature>
<feature type="domain" description="HTH luxR-type" evidence="5">
    <location>
        <begin position="441"/>
        <end position="506"/>
    </location>
</feature>
<dbReference type="InterPro" id="IPR016032">
    <property type="entry name" value="Sig_transdc_resp-reg_C-effctor"/>
</dbReference>
<dbReference type="GO" id="GO:0006355">
    <property type="term" value="P:regulation of DNA-templated transcription"/>
    <property type="evidence" value="ECO:0007669"/>
    <property type="project" value="InterPro"/>
</dbReference>
<evidence type="ECO:0000313" key="7">
    <source>
        <dbReference type="EMBL" id="RNM42828.1"/>
    </source>
</evidence>
<reference evidence="6 8" key="1">
    <citation type="journal article" date="2018" name="Elife">
        <title>Discovery and characterization of a prevalent human gut bacterial enzyme sufficient for the inactivation of a family of plant toxins.</title>
        <authorList>
            <person name="Koppel N."/>
            <person name="Bisanz J.E."/>
            <person name="Pandelia M.E."/>
            <person name="Turnbaugh P.J."/>
            <person name="Balskus E.P."/>
        </authorList>
    </citation>
    <scope>NUCLEOTIDE SEQUENCE [LARGE SCALE GENOMIC DNA]</scope>
    <source>
        <strain evidence="6 8">DSM 16107</strain>
    </source>
</reference>
<evidence type="ECO:0000313" key="9">
    <source>
        <dbReference type="Proteomes" id="UP000270112"/>
    </source>
</evidence>
<keyword evidence="4" id="KW-1133">Transmembrane helix</keyword>
<keyword evidence="3" id="KW-0804">Transcription</keyword>
<feature type="transmembrane region" description="Helical" evidence="4">
    <location>
        <begin position="229"/>
        <end position="255"/>
    </location>
</feature>
<feature type="transmembrane region" description="Helical" evidence="4">
    <location>
        <begin position="107"/>
        <end position="129"/>
    </location>
</feature>
<feature type="transmembrane region" description="Helical" evidence="4">
    <location>
        <begin position="168"/>
        <end position="185"/>
    </location>
</feature>
<reference evidence="7" key="3">
    <citation type="journal article" date="2019" name="Microbiol. Resour. Announc.">
        <title>Draft Genome Sequences of Type Strains of Gordonibacter faecihominis, Paraeggerthella hongkongensis, Parvibacter caecicola,Slackia equolifaciens, Slackia faecicanis, and Slackia isoflavoniconvertens.</title>
        <authorList>
            <person name="Danylec N."/>
            <person name="Stoll D.A."/>
            <person name="Dotsch A."/>
            <person name="Huch M."/>
        </authorList>
    </citation>
    <scope>NUCLEOTIDE SEQUENCE</scope>
    <source>
        <strain evidence="7">DSM 16107</strain>
    </source>
</reference>
<dbReference type="EMBL" id="QICC01000006">
    <property type="protein sequence ID" value="RNM42828.1"/>
    <property type="molecule type" value="Genomic_DNA"/>
</dbReference>
<organism evidence="7 9">
    <name type="scientific">Eggerthella sinensis</name>
    <dbReference type="NCBI Taxonomy" id="242230"/>
    <lineage>
        <taxon>Bacteria</taxon>
        <taxon>Bacillati</taxon>
        <taxon>Actinomycetota</taxon>
        <taxon>Coriobacteriia</taxon>
        <taxon>Eggerthellales</taxon>
        <taxon>Eggerthellaceae</taxon>
        <taxon>Eggerthella</taxon>
    </lineage>
</organism>
<proteinExistence type="predicted"/>
<comment type="caution">
    <text evidence="7">The sequence shown here is derived from an EMBL/GenBank/DDBJ whole genome shotgun (WGS) entry which is preliminary data.</text>
</comment>
<feature type="transmembrane region" description="Helical" evidence="4">
    <location>
        <begin position="191"/>
        <end position="209"/>
    </location>
</feature>
<evidence type="ECO:0000256" key="1">
    <source>
        <dbReference type="ARBA" id="ARBA00023015"/>
    </source>
</evidence>
<reference evidence="9" key="2">
    <citation type="submission" date="2018-05" db="EMBL/GenBank/DDBJ databases">
        <title>Genome Sequencing of selected type strains of the family Eggerthellaceae.</title>
        <authorList>
            <person name="Danylec N."/>
            <person name="Stoll D.A."/>
            <person name="Doetsch A."/>
            <person name="Huch M."/>
        </authorList>
    </citation>
    <scope>NUCLEOTIDE SEQUENCE [LARGE SCALE GENOMIC DNA]</scope>
    <source>
        <strain evidence="9">DSM 16107</strain>
    </source>
</reference>
<dbReference type="AlphaFoldDB" id="A0A3N0J0P8"/>
<name>A0A3N0J0P8_9ACTN</name>
<keyword evidence="4" id="KW-0812">Transmembrane</keyword>
<dbReference type="SMART" id="SM00421">
    <property type="entry name" value="HTH_LUXR"/>
    <property type="match status" value="1"/>
</dbReference>
<keyword evidence="2 7" id="KW-0238">DNA-binding</keyword>
<feature type="transmembrane region" description="Helical" evidence="4">
    <location>
        <begin position="331"/>
        <end position="350"/>
    </location>
</feature>
<dbReference type="PRINTS" id="PR00038">
    <property type="entry name" value="HTHLUXR"/>
</dbReference>
<dbReference type="InterPro" id="IPR000792">
    <property type="entry name" value="Tscrpt_reg_LuxR_C"/>
</dbReference>
<dbReference type="PANTHER" id="PTHR44688">
    <property type="entry name" value="DNA-BINDING TRANSCRIPTIONAL ACTIVATOR DEVR_DOSR"/>
    <property type="match status" value="1"/>
</dbReference>
<feature type="transmembrane region" description="Helical" evidence="4">
    <location>
        <begin position="38"/>
        <end position="57"/>
    </location>
</feature>
<feature type="transmembrane region" description="Helical" evidence="4">
    <location>
        <begin position="135"/>
        <end position="156"/>
    </location>
</feature>
<evidence type="ECO:0000313" key="8">
    <source>
        <dbReference type="Proteomes" id="UP000253817"/>
    </source>
</evidence>
<dbReference type="GO" id="GO:0003677">
    <property type="term" value="F:DNA binding"/>
    <property type="evidence" value="ECO:0007669"/>
    <property type="project" value="UniProtKB-KW"/>
</dbReference>
<keyword evidence="8" id="KW-1185">Reference proteome</keyword>
<dbReference type="EMBL" id="PPTT01000001">
    <property type="protein sequence ID" value="RDB71874.1"/>
    <property type="molecule type" value="Genomic_DNA"/>
</dbReference>
<dbReference type="Proteomes" id="UP000270112">
    <property type="component" value="Unassembled WGS sequence"/>
</dbReference>
<dbReference type="Proteomes" id="UP000253817">
    <property type="component" value="Unassembled WGS sequence"/>
</dbReference>
<evidence type="ECO:0000256" key="3">
    <source>
        <dbReference type="ARBA" id="ARBA00023163"/>
    </source>
</evidence>
<evidence type="ECO:0000313" key="6">
    <source>
        <dbReference type="EMBL" id="RDB71874.1"/>
    </source>
</evidence>
<dbReference type="PROSITE" id="PS50043">
    <property type="entry name" value="HTH_LUXR_2"/>
    <property type="match status" value="1"/>
</dbReference>
<dbReference type="CDD" id="cd06170">
    <property type="entry name" value="LuxR_C_like"/>
    <property type="match status" value="1"/>
</dbReference>
<dbReference type="PROSITE" id="PS00622">
    <property type="entry name" value="HTH_LUXR_1"/>
    <property type="match status" value="1"/>
</dbReference>
<dbReference type="InterPro" id="IPR036388">
    <property type="entry name" value="WH-like_DNA-bd_sf"/>
</dbReference>